<dbReference type="eggNOG" id="ENOG50301MU">
    <property type="taxonomic scope" value="Bacteria"/>
</dbReference>
<sequence>MTVHISVKHRKQTMRYADNPFNADRVLPINKKWIQISRLSHPTSKNNGTHITTYKQANHKQFVVKSIDAIKKNFELKIAGIKAFRVLMWLFQSEAISNNPVLLNKFVLEDYLKSQKEKITLSHSTFSRGLVELKKANIIARSFHRGWYFINPNFVFNGNDIVFSLHISCSERKKNPLIEERRSEAFGLLI</sequence>
<name>J0QWS8_9HYPH</name>
<evidence type="ECO:0000313" key="1">
    <source>
        <dbReference type="EMBL" id="EJF87629.1"/>
    </source>
</evidence>
<dbReference type="EMBL" id="AIMA01000043">
    <property type="protein sequence ID" value="EJF87629.1"/>
    <property type="molecule type" value="Genomic_DNA"/>
</dbReference>
<organism evidence="1 2">
    <name type="scientific">Bartonella melophagi K-2C</name>
    <dbReference type="NCBI Taxonomy" id="1094557"/>
    <lineage>
        <taxon>Bacteria</taxon>
        <taxon>Pseudomonadati</taxon>
        <taxon>Pseudomonadota</taxon>
        <taxon>Alphaproteobacteria</taxon>
        <taxon>Hyphomicrobiales</taxon>
        <taxon>Bartonellaceae</taxon>
        <taxon>Bartonella</taxon>
    </lineage>
</organism>
<dbReference type="OrthoDB" id="7924799at2"/>
<dbReference type="HOGENOM" id="CLU_110601_0_0_5"/>
<comment type="caution">
    <text evidence="1">The sequence shown here is derived from an EMBL/GenBank/DDBJ whole genome shotgun (WGS) entry which is preliminary data.</text>
</comment>
<evidence type="ECO:0000313" key="2">
    <source>
        <dbReference type="Proteomes" id="UP000009017"/>
    </source>
</evidence>
<reference evidence="1 2" key="1">
    <citation type="submission" date="2012-03" db="EMBL/GenBank/DDBJ databases">
        <title>The Genome Sequence of Bartonella melophagi K-2C.</title>
        <authorList>
            <consortium name="The Broad Institute Genome Sequencing Platform"/>
            <consortium name="The Broad Institute Genome Sequencing Center for Infectious Disease"/>
            <person name="Feldgarden M."/>
            <person name="Kirby J."/>
            <person name="Kosoy M."/>
            <person name="Birtles R."/>
            <person name="Probert W.S."/>
            <person name="Chiaraviglio L."/>
            <person name="Young S.K."/>
            <person name="Zeng Q."/>
            <person name="Gargeya S."/>
            <person name="Fitzgerald M."/>
            <person name="Haas B."/>
            <person name="Abouelleil A."/>
            <person name="Alvarado L."/>
            <person name="Arachchi H.M."/>
            <person name="Berlin A."/>
            <person name="Chapman S.B."/>
            <person name="Gearin G."/>
            <person name="Goldberg J."/>
            <person name="Griggs A."/>
            <person name="Gujja S."/>
            <person name="Hansen M."/>
            <person name="Heiman D."/>
            <person name="Howarth C."/>
            <person name="Larimer J."/>
            <person name="Lui A."/>
            <person name="MacDonald P.J.P."/>
            <person name="McCowen C."/>
            <person name="Montmayeur A."/>
            <person name="Murphy C."/>
            <person name="Neiman D."/>
            <person name="Pearson M."/>
            <person name="Priest M."/>
            <person name="Roberts A."/>
            <person name="Saif S."/>
            <person name="Shea T."/>
            <person name="Sisk P."/>
            <person name="Stolte C."/>
            <person name="Sykes S."/>
            <person name="Wortman J."/>
            <person name="Nusbaum C."/>
            <person name="Birren B."/>
        </authorList>
    </citation>
    <scope>NUCLEOTIDE SEQUENCE [LARGE SCALE GENOMIC DNA]</scope>
    <source>
        <strain evidence="1 2">K-2C</strain>
    </source>
</reference>
<dbReference type="Proteomes" id="UP000009017">
    <property type="component" value="Unassembled WGS sequence"/>
</dbReference>
<gene>
    <name evidence="1" type="ORF">ME3_01333</name>
</gene>
<protein>
    <submittedName>
        <fullName evidence="1">Uncharacterized protein</fullName>
    </submittedName>
</protein>
<dbReference type="PATRIC" id="fig|1094557.3.peg.1371"/>
<proteinExistence type="predicted"/>
<accession>J0QWS8</accession>
<dbReference type="AlphaFoldDB" id="J0QWS8"/>
<keyword evidence="2" id="KW-1185">Reference proteome</keyword>